<dbReference type="GO" id="GO:0004061">
    <property type="term" value="F:arylformamidase activity"/>
    <property type="evidence" value="ECO:0007669"/>
    <property type="project" value="InterPro"/>
</dbReference>
<dbReference type="GO" id="GO:0019441">
    <property type="term" value="P:L-tryptophan catabolic process to kynurenine"/>
    <property type="evidence" value="ECO:0007669"/>
    <property type="project" value="InterPro"/>
</dbReference>
<evidence type="ECO:0000313" key="2">
    <source>
        <dbReference type="EMBL" id="KIY69494.1"/>
    </source>
</evidence>
<dbReference type="OrthoDB" id="7108654at2759"/>
<keyword evidence="3" id="KW-1185">Reference proteome</keyword>
<evidence type="ECO:0000313" key="3">
    <source>
        <dbReference type="Proteomes" id="UP000054007"/>
    </source>
</evidence>
<dbReference type="PANTHER" id="PTHR31118">
    <property type="entry name" value="CYCLASE-LIKE PROTEIN 2"/>
    <property type="match status" value="1"/>
</dbReference>
<gene>
    <name evidence="2" type="ORF">CYLTODRAFT_430411</name>
</gene>
<dbReference type="EMBL" id="KN880483">
    <property type="protein sequence ID" value="KIY69494.1"/>
    <property type="molecule type" value="Genomic_DNA"/>
</dbReference>
<accession>A0A0D7BH99</accession>
<dbReference type="InterPro" id="IPR007325">
    <property type="entry name" value="KFase/CYL"/>
</dbReference>
<dbReference type="PANTHER" id="PTHR31118:SF12">
    <property type="entry name" value="CYCLASE-LIKE PROTEIN 2"/>
    <property type="match status" value="1"/>
</dbReference>
<dbReference type="SUPFAM" id="SSF102198">
    <property type="entry name" value="Putative cyclase"/>
    <property type="match status" value="1"/>
</dbReference>
<dbReference type="Gene3D" id="3.50.30.50">
    <property type="entry name" value="Putative cyclase"/>
    <property type="match status" value="1"/>
</dbReference>
<name>A0A0D7BH99_9AGAR</name>
<dbReference type="InterPro" id="IPR037175">
    <property type="entry name" value="KFase_sf"/>
</dbReference>
<dbReference type="Pfam" id="PF04199">
    <property type="entry name" value="Cyclase"/>
    <property type="match status" value="1"/>
</dbReference>
<protein>
    <submittedName>
        <fullName evidence="2">Putative cyclase</fullName>
    </submittedName>
</protein>
<sequence length="214" mass="23245">MAIIDLTHRLDANTSIYPGDPPFSFSQCTTIEKEGYSVRNLALGTHTGTHVDAPAHFVKDGPTIDQIPLKQFSGKAVVVDVTGRQPRDRICWEDVQPQLSAHDLRNAVIRFHTGWPVHWSTAEYMHHPFLDGLVAEELLKAGVKRIGIDALSPDETEGTDESFSIHHTILGAGGLIVENLCALDQIPKGAMISFPALSLAGGDGSPVRAYAWTS</sequence>
<comment type="similarity">
    <text evidence="1">Belongs to the Cyclase 1 superfamily.</text>
</comment>
<proteinExistence type="inferred from homology"/>
<dbReference type="STRING" id="1314674.A0A0D7BH99"/>
<dbReference type="AlphaFoldDB" id="A0A0D7BH99"/>
<organism evidence="2 3">
    <name type="scientific">Cylindrobasidium torrendii FP15055 ss-10</name>
    <dbReference type="NCBI Taxonomy" id="1314674"/>
    <lineage>
        <taxon>Eukaryota</taxon>
        <taxon>Fungi</taxon>
        <taxon>Dikarya</taxon>
        <taxon>Basidiomycota</taxon>
        <taxon>Agaricomycotina</taxon>
        <taxon>Agaricomycetes</taxon>
        <taxon>Agaricomycetidae</taxon>
        <taxon>Agaricales</taxon>
        <taxon>Marasmiineae</taxon>
        <taxon>Physalacriaceae</taxon>
        <taxon>Cylindrobasidium</taxon>
    </lineage>
</organism>
<dbReference type="Proteomes" id="UP000054007">
    <property type="component" value="Unassembled WGS sequence"/>
</dbReference>
<evidence type="ECO:0000256" key="1">
    <source>
        <dbReference type="ARBA" id="ARBA00007865"/>
    </source>
</evidence>
<reference evidence="2 3" key="1">
    <citation type="journal article" date="2015" name="Fungal Genet. Biol.">
        <title>Evolution of novel wood decay mechanisms in Agaricales revealed by the genome sequences of Fistulina hepatica and Cylindrobasidium torrendii.</title>
        <authorList>
            <person name="Floudas D."/>
            <person name="Held B.W."/>
            <person name="Riley R."/>
            <person name="Nagy L.G."/>
            <person name="Koehler G."/>
            <person name="Ransdell A.S."/>
            <person name="Younus H."/>
            <person name="Chow J."/>
            <person name="Chiniquy J."/>
            <person name="Lipzen A."/>
            <person name="Tritt A."/>
            <person name="Sun H."/>
            <person name="Haridas S."/>
            <person name="LaButti K."/>
            <person name="Ohm R.A."/>
            <person name="Kues U."/>
            <person name="Blanchette R.A."/>
            <person name="Grigoriev I.V."/>
            <person name="Minto R.E."/>
            <person name="Hibbett D.S."/>
        </authorList>
    </citation>
    <scope>NUCLEOTIDE SEQUENCE [LARGE SCALE GENOMIC DNA]</scope>
    <source>
        <strain evidence="2 3">FP15055 ss-10</strain>
    </source>
</reference>